<sequence length="182" mass="20554">MHLAFLEFEAAFDSPHRGRLLNALRADGVPGKFVRLLDDMNERTTAAVRTPVGYATPFEPGSGYGVPADDTCKISTSCTAIENSYRKSSSLLWPYIKGTSRSPWSTSVEEFIGLKLEKLAEDESSELRRDVKFRVIWNNDEWIHFVQALAEDRKDWAEPCSRTTQLDEDAGNRVSRCHQPAE</sequence>
<dbReference type="Proteomes" id="UP001303046">
    <property type="component" value="Unassembled WGS sequence"/>
</dbReference>
<gene>
    <name evidence="1" type="primary">Necator_chrX.g24524</name>
    <name evidence="1" type="ORF">RB195_024359</name>
</gene>
<organism evidence="1 2">
    <name type="scientific">Necator americanus</name>
    <name type="common">Human hookworm</name>
    <dbReference type="NCBI Taxonomy" id="51031"/>
    <lineage>
        <taxon>Eukaryota</taxon>
        <taxon>Metazoa</taxon>
        <taxon>Ecdysozoa</taxon>
        <taxon>Nematoda</taxon>
        <taxon>Chromadorea</taxon>
        <taxon>Rhabditida</taxon>
        <taxon>Rhabditina</taxon>
        <taxon>Rhabditomorpha</taxon>
        <taxon>Strongyloidea</taxon>
        <taxon>Ancylostomatidae</taxon>
        <taxon>Bunostominae</taxon>
        <taxon>Necator</taxon>
    </lineage>
</organism>
<accession>A0ABR1EMU3</accession>
<dbReference type="EMBL" id="JAVFWL010000006">
    <property type="protein sequence ID" value="KAK6763997.1"/>
    <property type="molecule type" value="Genomic_DNA"/>
</dbReference>
<comment type="caution">
    <text evidence="1">The sequence shown here is derived from an EMBL/GenBank/DDBJ whole genome shotgun (WGS) entry which is preliminary data.</text>
</comment>
<reference evidence="1 2" key="1">
    <citation type="submission" date="2023-08" db="EMBL/GenBank/DDBJ databases">
        <title>A Necator americanus chromosomal reference genome.</title>
        <authorList>
            <person name="Ilik V."/>
            <person name="Petrzelkova K.J."/>
            <person name="Pardy F."/>
            <person name="Fuh T."/>
            <person name="Niatou-Singa F.S."/>
            <person name="Gouil Q."/>
            <person name="Baker L."/>
            <person name="Ritchie M.E."/>
            <person name="Jex A.R."/>
            <person name="Gazzola D."/>
            <person name="Li H."/>
            <person name="Toshio Fujiwara R."/>
            <person name="Zhan B."/>
            <person name="Aroian R.V."/>
            <person name="Pafco B."/>
            <person name="Schwarz E.M."/>
        </authorList>
    </citation>
    <scope>NUCLEOTIDE SEQUENCE [LARGE SCALE GENOMIC DNA]</scope>
    <source>
        <strain evidence="1 2">Aroian</strain>
        <tissue evidence="1">Whole animal</tissue>
    </source>
</reference>
<proteinExistence type="predicted"/>
<name>A0ABR1EMU3_NECAM</name>
<evidence type="ECO:0008006" key="3">
    <source>
        <dbReference type="Google" id="ProtNLM"/>
    </source>
</evidence>
<keyword evidence="2" id="KW-1185">Reference proteome</keyword>
<protein>
    <recommendedName>
        <fullName evidence="3">Reverse transcriptase domain-containing protein</fullName>
    </recommendedName>
</protein>
<evidence type="ECO:0000313" key="1">
    <source>
        <dbReference type="EMBL" id="KAK6763997.1"/>
    </source>
</evidence>
<evidence type="ECO:0000313" key="2">
    <source>
        <dbReference type="Proteomes" id="UP001303046"/>
    </source>
</evidence>